<feature type="compositionally biased region" description="Basic residues" evidence="2">
    <location>
        <begin position="153"/>
        <end position="168"/>
    </location>
</feature>
<dbReference type="EMBL" id="CP000677">
    <property type="protein sequence ID" value="ABP64551.1"/>
    <property type="molecule type" value="Genomic_DNA"/>
</dbReference>
<keyword evidence="4" id="KW-0614">Plasmid</keyword>
<dbReference type="KEGG" id="nar:Saro_3692"/>
<gene>
    <name evidence="4" type="ordered locus">Saro_3692</name>
</gene>
<dbReference type="GO" id="GO:0016853">
    <property type="term" value="F:isomerase activity"/>
    <property type="evidence" value="ECO:0007669"/>
    <property type="project" value="UniProtKB-KW"/>
</dbReference>
<dbReference type="InterPro" id="IPR045004">
    <property type="entry name" value="ECH_dom"/>
</dbReference>
<dbReference type="Proteomes" id="UP000009134">
    <property type="component" value="Plasmid pNL2"/>
</dbReference>
<proteinExistence type="inferred from homology"/>
<keyword evidence="5" id="KW-1185">Reference proteome</keyword>
<accession>A4XF40</accession>
<dbReference type="SUPFAM" id="SSF52096">
    <property type="entry name" value="ClpP/crotonase"/>
    <property type="match status" value="1"/>
</dbReference>
<dbReference type="RefSeq" id="WP_011906935.1">
    <property type="nucleotide sequence ID" value="NC_009427.1"/>
</dbReference>
<name>A4XF40_NOVAD</name>
<evidence type="ECO:0000256" key="2">
    <source>
        <dbReference type="SAM" id="MobiDB-lite"/>
    </source>
</evidence>
<feature type="region of interest" description="Disordered" evidence="2">
    <location>
        <begin position="143"/>
        <end position="179"/>
    </location>
</feature>
<organism evidence="4 5">
    <name type="scientific">Novosphingobium aromaticivorans (strain ATCC 700278 / DSM 12444 / CCUG 56034 / CIP 105152 / NBRC 16084 / F199)</name>
    <dbReference type="NCBI Taxonomy" id="279238"/>
    <lineage>
        <taxon>Bacteria</taxon>
        <taxon>Pseudomonadati</taxon>
        <taxon>Pseudomonadota</taxon>
        <taxon>Alphaproteobacteria</taxon>
        <taxon>Sphingomonadales</taxon>
        <taxon>Sphingomonadaceae</taxon>
        <taxon>Novosphingobium</taxon>
    </lineage>
</organism>
<comment type="similarity">
    <text evidence="1">Belongs to the enoyl-CoA hydratase/isomerase family.</text>
</comment>
<evidence type="ECO:0000256" key="1">
    <source>
        <dbReference type="ARBA" id="ARBA00005254"/>
    </source>
</evidence>
<sequence length="179" mass="19422">MRKSEGVAYNTLTTCLDDRILTVTLSRPDRLNAFTVEMANALEQLFRSAADDDGIGAIIVTGDGRAFCAGMELGSTGNAFGLDERLSLDAAELVQRQNDPDIVHGVRDTGGRVTLAIHDCRKPVITAIHGAAVGTRSLSCPIRREPMASKSTRQSRRKTHLDRHRGCNRRLEGGAHTLV</sequence>
<dbReference type="PANTHER" id="PTHR43802">
    <property type="entry name" value="ENOYL-COA HYDRATASE"/>
    <property type="match status" value="1"/>
</dbReference>
<evidence type="ECO:0000259" key="3">
    <source>
        <dbReference type="Pfam" id="PF16113"/>
    </source>
</evidence>
<dbReference type="AlphaFoldDB" id="A4XF40"/>
<reference evidence="4 5" key="1">
    <citation type="submission" date="2007-04" db="EMBL/GenBank/DDBJ databases">
        <title>Complete sequence of plasmid pNL2 of Novosphingobium aromaticivorans DSM 12444.</title>
        <authorList>
            <consortium name="US DOE Joint Genome Institute"/>
            <person name="Copeland A."/>
            <person name="Lucas S."/>
            <person name="Lapidus A."/>
            <person name="Barry K."/>
            <person name="Detter J.C."/>
            <person name="Glavina del Rio T."/>
            <person name="Hammon N."/>
            <person name="Israni S."/>
            <person name="Dalin E."/>
            <person name="Tice H."/>
            <person name="Pitluck S."/>
            <person name="Chertkov O."/>
            <person name="Han C."/>
            <person name="Thomson S."/>
            <person name="Schmutz J."/>
            <person name="Larimer F."/>
            <person name="Land M."/>
            <person name="Kyrpides N."/>
            <person name="Ivanova N."/>
            <person name="Fredrickson J."/>
            <person name="Romine M.F."/>
            <person name="Richardson P."/>
        </authorList>
    </citation>
    <scope>NUCLEOTIDE SEQUENCE [LARGE SCALE GENOMIC DNA]</scope>
    <source>
        <strain evidence="5">ATCC 700278 / DSM 12444 / CCUG 56034 / CIP 105152 / NBRC 16084 / F199</strain>
        <plasmid evidence="4 5">pNL2</plasmid>
    </source>
</reference>
<dbReference type="CDD" id="cd06558">
    <property type="entry name" value="crotonase-like"/>
    <property type="match status" value="1"/>
</dbReference>
<dbReference type="Gene3D" id="3.90.226.10">
    <property type="entry name" value="2-enoyl-CoA Hydratase, Chain A, domain 1"/>
    <property type="match status" value="1"/>
</dbReference>
<evidence type="ECO:0000313" key="5">
    <source>
        <dbReference type="Proteomes" id="UP000009134"/>
    </source>
</evidence>
<keyword evidence="4" id="KW-0413">Isomerase</keyword>
<evidence type="ECO:0000313" key="4">
    <source>
        <dbReference type="EMBL" id="ABP64551.1"/>
    </source>
</evidence>
<dbReference type="Pfam" id="PF16113">
    <property type="entry name" value="ECH_2"/>
    <property type="match status" value="1"/>
</dbReference>
<dbReference type="eggNOG" id="COG1024">
    <property type="taxonomic scope" value="Bacteria"/>
</dbReference>
<geneLocation type="plasmid" evidence="4 5">
    <name>pNL2</name>
</geneLocation>
<dbReference type="InterPro" id="IPR029045">
    <property type="entry name" value="ClpP/crotonase-like_dom_sf"/>
</dbReference>
<dbReference type="HOGENOM" id="CLU_1502012_0_0_5"/>
<protein>
    <submittedName>
        <fullName evidence="4">Enoyl-CoA hydratase/isomerase</fullName>
    </submittedName>
</protein>
<feature type="domain" description="Enoyl-CoA hydratase/isomerase" evidence="3">
    <location>
        <begin position="22"/>
        <end position="134"/>
    </location>
</feature>
<dbReference type="PANTHER" id="PTHR43802:SF1">
    <property type="entry name" value="IP11341P-RELATED"/>
    <property type="match status" value="1"/>
</dbReference>